<dbReference type="EMBL" id="AC093093">
    <property type="protein sequence ID" value="AAL58150.1"/>
    <property type="molecule type" value="Genomic_DNA"/>
</dbReference>
<evidence type="ECO:0000313" key="2">
    <source>
        <dbReference type="Proteomes" id="UP000000763"/>
    </source>
</evidence>
<reference evidence="2" key="2">
    <citation type="journal article" date="2008" name="Nucleic Acids Res.">
        <title>The rice annotation project database (RAP-DB): 2008 update.</title>
        <authorList>
            <consortium name="The rice annotation project (RAP)"/>
        </authorList>
    </citation>
    <scope>GENOME REANNOTATION</scope>
    <source>
        <strain evidence="2">cv. Nipponbare</strain>
    </source>
</reference>
<dbReference type="AlphaFoldDB" id="A0A5S6RC94"/>
<sequence length="74" mass="7982">MNEPPIPLFALKFNAPPSPEESITGKLNDVEINQEIGLICTGKISNPRRGVSIAKAQCKVLYGCSRVVNVSLKS</sequence>
<dbReference type="Proteomes" id="UP000000763">
    <property type="component" value="Chromosome 10"/>
</dbReference>
<organism evidence="1 2">
    <name type="scientific">Oryza sativa subsp. japonica</name>
    <name type="common">Rice</name>
    <dbReference type="NCBI Taxonomy" id="39947"/>
    <lineage>
        <taxon>Eukaryota</taxon>
        <taxon>Viridiplantae</taxon>
        <taxon>Streptophyta</taxon>
        <taxon>Embryophyta</taxon>
        <taxon>Tracheophyta</taxon>
        <taxon>Spermatophyta</taxon>
        <taxon>Magnoliopsida</taxon>
        <taxon>Liliopsida</taxon>
        <taxon>Poales</taxon>
        <taxon>Poaceae</taxon>
        <taxon>BOP clade</taxon>
        <taxon>Oryzoideae</taxon>
        <taxon>Oryzeae</taxon>
        <taxon>Oryzinae</taxon>
        <taxon>Oryza</taxon>
        <taxon>Oryza sativa</taxon>
    </lineage>
</organism>
<protein>
    <submittedName>
        <fullName evidence="1">Uncharacterized protein</fullName>
    </submittedName>
</protein>
<name>A0A5S6RC94_ORYSJ</name>
<evidence type="ECO:0000313" key="1">
    <source>
        <dbReference type="EMBL" id="AAL58150.1"/>
    </source>
</evidence>
<proteinExistence type="predicted"/>
<reference evidence="2" key="1">
    <citation type="journal article" date="2005" name="Nature">
        <title>The map-based sequence of the rice genome.</title>
        <authorList>
            <consortium name="International rice genome sequencing project (IRGSP)"/>
            <person name="Matsumoto T."/>
            <person name="Wu J."/>
            <person name="Kanamori H."/>
            <person name="Katayose Y."/>
            <person name="Fujisawa M."/>
            <person name="Namiki N."/>
            <person name="Mizuno H."/>
            <person name="Yamamoto K."/>
            <person name="Antonio B.A."/>
            <person name="Baba T."/>
            <person name="Sakata K."/>
            <person name="Nagamura Y."/>
            <person name="Aoki H."/>
            <person name="Arikawa K."/>
            <person name="Arita K."/>
            <person name="Bito T."/>
            <person name="Chiden Y."/>
            <person name="Fujitsuka N."/>
            <person name="Fukunaka R."/>
            <person name="Hamada M."/>
            <person name="Harada C."/>
            <person name="Hayashi A."/>
            <person name="Hijishita S."/>
            <person name="Honda M."/>
            <person name="Hosokawa S."/>
            <person name="Ichikawa Y."/>
            <person name="Idonuma A."/>
            <person name="Iijima M."/>
            <person name="Ikeda M."/>
            <person name="Ikeno M."/>
            <person name="Ito K."/>
            <person name="Ito S."/>
            <person name="Ito T."/>
            <person name="Ito Y."/>
            <person name="Ito Y."/>
            <person name="Iwabuchi A."/>
            <person name="Kamiya K."/>
            <person name="Karasawa W."/>
            <person name="Kurita K."/>
            <person name="Katagiri S."/>
            <person name="Kikuta A."/>
            <person name="Kobayashi H."/>
            <person name="Kobayashi N."/>
            <person name="Machita K."/>
            <person name="Maehara T."/>
            <person name="Masukawa M."/>
            <person name="Mizubayashi T."/>
            <person name="Mukai Y."/>
            <person name="Nagasaki H."/>
            <person name="Nagata Y."/>
            <person name="Naito S."/>
            <person name="Nakashima M."/>
            <person name="Nakama Y."/>
            <person name="Nakamichi Y."/>
            <person name="Nakamura M."/>
            <person name="Meguro A."/>
            <person name="Negishi M."/>
            <person name="Ohta I."/>
            <person name="Ohta T."/>
            <person name="Okamoto M."/>
            <person name="Ono N."/>
            <person name="Saji S."/>
            <person name="Sakaguchi M."/>
            <person name="Sakai K."/>
            <person name="Shibata M."/>
            <person name="Shimokawa T."/>
            <person name="Song J."/>
            <person name="Takazaki Y."/>
            <person name="Terasawa K."/>
            <person name="Tsugane M."/>
            <person name="Tsuji K."/>
            <person name="Ueda S."/>
            <person name="Waki K."/>
            <person name="Yamagata H."/>
            <person name="Yamamoto M."/>
            <person name="Yamamoto S."/>
            <person name="Yamane H."/>
            <person name="Yoshiki S."/>
            <person name="Yoshihara R."/>
            <person name="Yukawa K."/>
            <person name="Zhong H."/>
            <person name="Yano M."/>
            <person name="Yuan Q."/>
            <person name="Ouyang S."/>
            <person name="Liu J."/>
            <person name="Jones K.M."/>
            <person name="Gansberger K."/>
            <person name="Moffat K."/>
            <person name="Hill J."/>
            <person name="Bera J."/>
            <person name="Fadrosh D."/>
            <person name="Jin S."/>
            <person name="Johri S."/>
            <person name="Kim M."/>
            <person name="Overton L."/>
            <person name="Reardon M."/>
            <person name="Tsitrin T."/>
            <person name="Vuong H."/>
            <person name="Weaver B."/>
            <person name="Ciecko A."/>
            <person name="Tallon L."/>
            <person name="Jackson J."/>
            <person name="Pai G."/>
            <person name="Aken S.V."/>
            <person name="Utterback T."/>
            <person name="Reidmuller S."/>
            <person name="Feldblyum T."/>
            <person name="Hsiao J."/>
            <person name="Zismann V."/>
            <person name="Iobst S."/>
            <person name="de Vazeille A.R."/>
            <person name="Buell C.R."/>
            <person name="Ying K."/>
            <person name="Li Y."/>
            <person name="Lu T."/>
            <person name="Huang Y."/>
            <person name="Zhao Q."/>
            <person name="Feng Q."/>
            <person name="Zhang L."/>
            <person name="Zhu J."/>
            <person name="Weng Q."/>
            <person name="Mu J."/>
            <person name="Lu Y."/>
            <person name="Fan D."/>
            <person name="Liu Y."/>
            <person name="Guan J."/>
            <person name="Zhang Y."/>
            <person name="Yu S."/>
            <person name="Liu X."/>
            <person name="Zhang Y."/>
            <person name="Hong G."/>
            <person name="Han B."/>
            <person name="Choisne N."/>
            <person name="Demange N."/>
            <person name="Orjeda G."/>
            <person name="Samain S."/>
            <person name="Cattolico L."/>
            <person name="Pelletier E."/>
            <person name="Couloux A."/>
            <person name="Segurens B."/>
            <person name="Wincker P."/>
            <person name="D'Hont A."/>
            <person name="Scarpelli C."/>
            <person name="Weissenbach J."/>
            <person name="Salanoubat M."/>
            <person name="Quetier F."/>
            <person name="Yu Y."/>
            <person name="Kim H.R."/>
            <person name="Rambo T."/>
            <person name="Currie J."/>
            <person name="Collura K."/>
            <person name="Luo M."/>
            <person name="Yang T."/>
            <person name="Ammiraju J.S.S."/>
            <person name="Engler F."/>
            <person name="Soderlund C."/>
            <person name="Wing R.A."/>
            <person name="Palmer L.E."/>
            <person name="de la Bastide M."/>
            <person name="Spiegel L."/>
            <person name="Nascimento L."/>
            <person name="Zutavern T."/>
            <person name="O'Shaughnessy A."/>
            <person name="Dike S."/>
            <person name="Dedhia N."/>
            <person name="Preston R."/>
            <person name="Balija V."/>
            <person name="McCombie W.R."/>
            <person name="Chow T."/>
            <person name="Chen H."/>
            <person name="Chung M."/>
            <person name="Chen C."/>
            <person name="Shaw J."/>
            <person name="Wu H."/>
            <person name="Hsiao K."/>
            <person name="Chao Y."/>
            <person name="Chu M."/>
            <person name="Cheng C."/>
            <person name="Hour A."/>
            <person name="Lee P."/>
            <person name="Lin S."/>
            <person name="Lin Y."/>
            <person name="Liou J."/>
            <person name="Liu S."/>
            <person name="Hsing Y."/>
            <person name="Raghuvanshi S."/>
            <person name="Mohanty A."/>
            <person name="Bharti A.K."/>
            <person name="Gaur A."/>
            <person name="Gupta V."/>
            <person name="Kumar D."/>
            <person name="Ravi V."/>
            <person name="Vij S."/>
            <person name="Kapur A."/>
            <person name="Khurana P."/>
            <person name="Khurana P."/>
            <person name="Khurana J.P."/>
            <person name="Tyagi A.K."/>
            <person name="Gaikwad K."/>
            <person name="Singh A."/>
            <person name="Dalal V."/>
            <person name="Srivastava S."/>
            <person name="Dixit A."/>
            <person name="Pal A.K."/>
            <person name="Ghazi I.A."/>
            <person name="Yadav M."/>
            <person name="Pandit A."/>
            <person name="Bhargava A."/>
            <person name="Sureshbabu K."/>
            <person name="Batra K."/>
            <person name="Sharma T.R."/>
            <person name="Mohapatra T."/>
            <person name="Singh N.K."/>
            <person name="Messing J."/>
            <person name="Nelson A.B."/>
            <person name="Fuks G."/>
            <person name="Kavchok S."/>
            <person name="Keizer G."/>
            <person name="Linton E."/>
            <person name="Llaca V."/>
            <person name="Song R."/>
            <person name="Tanyolac B."/>
            <person name="Young S."/>
            <person name="Ho-Il K."/>
            <person name="Hahn J.H."/>
            <person name="Sangsakoo G."/>
            <person name="Vanavichit A."/>
            <person name="de Mattos Luiz.A.T."/>
            <person name="Zimmer P.D."/>
            <person name="Malone G."/>
            <person name="Dellagostin O."/>
            <person name="de Oliveira A.C."/>
            <person name="Bevan M."/>
            <person name="Bancroft I."/>
            <person name="Minx P."/>
            <person name="Cordum H."/>
            <person name="Wilson R."/>
            <person name="Cheng Z."/>
            <person name="Jin W."/>
            <person name="Jiang J."/>
            <person name="Leong S.A."/>
            <person name="Iwama H."/>
            <person name="Gojobori T."/>
            <person name="Itoh T."/>
            <person name="Niimura Y."/>
            <person name="Fujii Y."/>
            <person name="Habara T."/>
            <person name="Sakai H."/>
            <person name="Sato Y."/>
            <person name="Wilson G."/>
            <person name="Kumar K."/>
            <person name="McCouch S."/>
            <person name="Juretic N."/>
            <person name="Hoen D."/>
            <person name="Wright S."/>
            <person name="Bruskiewich R."/>
            <person name="Bureau T."/>
            <person name="Miyao A."/>
            <person name="Hirochika H."/>
            <person name="Nishikawa T."/>
            <person name="Kadowaki K."/>
            <person name="Sugiura M."/>
            <person name="Burr B."/>
            <person name="Sasaki T."/>
        </authorList>
    </citation>
    <scope>NUCLEOTIDE SEQUENCE [LARGE SCALE GENOMIC DNA]</scope>
    <source>
        <strain evidence="2">cv. Nipponbare</strain>
    </source>
</reference>
<accession>A0A5S6RC94</accession>
<gene>
    <name evidence="1" type="ORF">OSJNBb0076H04.21</name>
</gene>